<evidence type="ECO:0000256" key="1">
    <source>
        <dbReference type="SAM" id="Phobius"/>
    </source>
</evidence>
<keyword evidence="1" id="KW-0472">Membrane</keyword>
<organism evidence="2">
    <name type="scientific">Tectiviridae sp</name>
    <dbReference type="NCBI Taxonomy" id="2831614"/>
    <lineage>
        <taxon>Viruses</taxon>
        <taxon>Varidnaviria</taxon>
        <taxon>Bamfordvirae</taxon>
        <taxon>Preplasmiviricota</taxon>
        <taxon>Prepoliviricotina</taxon>
        <taxon>Tectiliviricetes</taxon>
        <taxon>Kalamavirales</taxon>
        <taxon>Tectiviridae</taxon>
    </lineage>
</organism>
<keyword evidence="1" id="KW-1133">Transmembrane helix</keyword>
<reference evidence="2" key="1">
    <citation type="journal article" date="2021" name="Proc. Natl. Acad. Sci. U.S.A.">
        <title>A Catalog of Tens of Thousands of Viruses from Human Metagenomes Reveals Hidden Associations with Chronic Diseases.</title>
        <authorList>
            <person name="Tisza M.J."/>
            <person name="Buck C.B."/>
        </authorList>
    </citation>
    <scope>NUCLEOTIDE SEQUENCE</scope>
    <source>
        <strain evidence="2">Ct3cV12</strain>
    </source>
</reference>
<protein>
    <submittedName>
        <fullName evidence="2">Uncharacterized protein</fullName>
    </submittedName>
</protein>
<name>A0A8S5VY96_9VIRU</name>
<evidence type="ECO:0000313" key="2">
    <source>
        <dbReference type="EMBL" id="DAI59062.1"/>
    </source>
</evidence>
<dbReference type="EMBL" id="BK031033">
    <property type="protein sequence ID" value="DAI59062.1"/>
    <property type="molecule type" value="Genomic_DNA"/>
</dbReference>
<feature type="transmembrane region" description="Helical" evidence="1">
    <location>
        <begin position="12"/>
        <end position="31"/>
    </location>
</feature>
<accession>A0A8S5VY96</accession>
<sequence length="47" mass="5219">MDGKFLGLGLKNIIGLYFILMLISLLLKTVFTKYEVEGLSEIVRTAG</sequence>
<proteinExistence type="predicted"/>
<keyword evidence="1" id="KW-0812">Transmembrane</keyword>